<evidence type="ECO:0000313" key="11">
    <source>
        <dbReference type="EMBL" id="SSW91254.1"/>
    </source>
</evidence>
<comment type="catalytic activity">
    <reaction evidence="1">
        <text>ATP + protein L-histidine = ADP + protein N-phospho-L-histidine.</text>
        <dbReference type="EC" id="2.7.13.3"/>
    </reaction>
</comment>
<evidence type="ECO:0000256" key="5">
    <source>
        <dbReference type="ARBA" id="ARBA00022741"/>
    </source>
</evidence>
<evidence type="ECO:0000256" key="6">
    <source>
        <dbReference type="ARBA" id="ARBA00022777"/>
    </source>
</evidence>
<dbReference type="OrthoDB" id="226486at2"/>
<evidence type="ECO:0000259" key="9">
    <source>
        <dbReference type="PROSITE" id="PS50109"/>
    </source>
</evidence>
<keyword evidence="4" id="KW-0808">Transferase</keyword>
<dbReference type="EMBL" id="UFQQ01000011">
    <property type="protein sequence ID" value="SSW91254.1"/>
    <property type="molecule type" value="Genomic_DNA"/>
</dbReference>
<dbReference type="Pfam" id="PF02518">
    <property type="entry name" value="HATPase_c"/>
    <property type="match status" value="1"/>
</dbReference>
<keyword evidence="5" id="KW-0547">Nucleotide-binding</keyword>
<evidence type="ECO:0000256" key="4">
    <source>
        <dbReference type="ARBA" id="ARBA00022679"/>
    </source>
</evidence>
<dbReference type="InterPro" id="IPR036890">
    <property type="entry name" value="HATPase_C_sf"/>
</dbReference>
<dbReference type="InterPro" id="IPR036097">
    <property type="entry name" value="HisK_dim/P_sf"/>
</dbReference>
<sequence>MSSPFGQRSGTTCVPAGSQRRLDVAELIGARPSADEAKAFSASTEDAIASEEKYRSLMQHLPTALWQVDSRRTGEVFERMRAEGVRDIAAFFEDNPDFVEFAKDVVVVSEVNRAAVTLFHAAHPGDLVRPVRYLFEADPDLAKRVMVAHFNGSRHLIEETRMLAFDGAVIDVLFSVTYPRPPEQLDTTFITIQDISARLNTERQLRKLQAEFARAARIATLGELATSIAHEISQPLTAIVSNGEASLRWLARGDHDCDKVAQLTSKIVTNARRASDIIQRMRGMAAKQELENGPVDLNDAVQEALMFIGHDVESKTIVVTAVVDPDRPIVMADRIQLQQVVINLLINSVQALVRGGAHERGHIEVRTGCDGNGFASVSIADNGPGIAEADLDRVFDSFFSTKESGLGVGLAICHTIVAAHGGEIRATNRPQGGAQFVFTMPLADRSFCRTL</sequence>
<dbReference type="InterPro" id="IPR003594">
    <property type="entry name" value="HATPase_dom"/>
</dbReference>
<dbReference type="EMBL" id="QRDT01000011">
    <property type="protein sequence ID" value="RED33178.1"/>
    <property type="molecule type" value="Genomic_DNA"/>
</dbReference>
<dbReference type="EC" id="2.7.13.3" evidence="2"/>
<dbReference type="Proteomes" id="UP000256343">
    <property type="component" value="Unassembled WGS sequence"/>
</dbReference>
<dbReference type="InterPro" id="IPR003661">
    <property type="entry name" value="HisK_dim/P_dom"/>
</dbReference>
<evidence type="ECO:0000256" key="7">
    <source>
        <dbReference type="ARBA" id="ARBA00022840"/>
    </source>
</evidence>
<protein>
    <recommendedName>
        <fullName evidence="2">histidine kinase</fullName>
        <ecNumber evidence="2">2.7.13.3</ecNumber>
    </recommendedName>
</protein>
<gene>
    <name evidence="10" type="ORF">BJ125_11115</name>
    <name evidence="11" type="ORF">SAMN05892882_11115</name>
</gene>
<dbReference type="Pfam" id="PF00512">
    <property type="entry name" value="HisKA"/>
    <property type="match status" value="1"/>
</dbReference>
<dbReference type="InterPro" id="IPR035965">
    <property type="entry name" value="PAS-like_dom_sf"/>
</dbReference>
<dbReference type="InterPro" id="IPR004358">
    <property type="entry name" value="Sig_transdc_His_kin-like_C"/>
</dbReference>
<keyword evidence="8" id="KW-0902">Two-component regulatory system</keyword>
<dbReference type="RefSeq" id="WP_114358309.1">
    <property type="nucleotide sequence ID" value="NZ_QRDT01000011.1"/>
</dbReference>
<dbReference type="SMART" id="SM00388">
    <property type="entry name" value="HisKA"/>
    <property type="match status" value="1"/>
</dbReference>
<evidence type="ECO:0000256" key="1">
    <source>
        <dbReference type="ARBA" id="ARBA00000085"/>
    </source>
</evidence>
<dbReference type="PANTHER" id="PTHR43065:SF10">
    <property type="entry name" value="PEROXIDE STRESS-ACTIVATED HISTIDINE KINASE MAK3"/>
    <property type="match status" value="1"/>
</dbReference>
<evidence type="ECO:0000256" key="8">
    <source>
        <dbReference type="ARBA" id="ARBA00023012"/>
    </source>
</evidence>
<reference evidence="11 12" key="1">
    <citation type="submission" date="2017-08" db="EMBL/GenBank/DDBJ databases">
        <authorList>
            <person name="de Groot N.N."/>
        </authorList>
    </citation>
    <scope>NUCLEOTIDE SEQUENCE [LARGE SCALE GENOMIC DNA]</scope>
    <source>
        <strain evidence="11 12">JA575</strain>
    </source>
</reference>
<dbReference type="PRINTS" id="PR00344">
    <property type="entry name" value="BCTRLSENSOR"/>
</dbReference>
<reference evidence="10 13" key="2">
    <citation type="submission" date="2018-07" db="EMBL/GenBank/DDBJ databases">
        <title>Genomic Encyclopedia of Archaeal and Bacterial Type Strains, Phase II (KMG-II): from individual species to whole genera.</title>
        <authorList>
            <person name="Goeker M."/>
        </authorList>
    </citation>
    <scope>NUCLEOTIDE SEQUENCE [LARGE SCALE GENOMIC DNA]</scope>
    <source>
        <strain evidence="10 13">JA575</strain>
    </source>
</reference>
<dbReference type="Gene3D" id="3.30.565.10">
    <property type="entry name" value="Histidine kinase-like ATPase, C-terminal domain"/>
    <property type="match status" value="1"/>
</dbReference>
<dbReference type="PROSITE" id="PS50109">
    <property type="entry name" value="HIS_KIN"/>
    <property type="match status" value="1"/>
</dbReference>
<keyword evidence="3" id="KW-0597">Phosphoprotein</keyword>
<keyword evidence="7" id="KW-0067">ATP-binding</keyword>
<keyword evidence="6" id="KW-0418">Kinase</keyword>
<name>A0A336JUC9_9BRAD</name>
<evidence type="ECO:0000313" key="12">
    <source>
        <dbReference type="Proteomes" id="UP000252631"/>
    </source>
</evidence>
<evidence type="ECO:0000256" key="2">
    <source>
        <dbReference type="ARBA" id="ARBA00012438"/>
    </source>
</evidence>
<dbReference type="AlphaFoldDB" id="A0A336JUC9"/>
<dbReference type="Proteomes" id="UP000252631">
    <property type="component" value="Unassembled WGS sequence"/>
</dbReference>
<dbReference type="SUPFAM" id="SSF47384">
    <property type="entry name" value="Homodimeric domain of signal transducing histidine kinase"/>
    <property type="match status" value="1"/>
</dbReference>
<dbReference type="SUPFAM" id="SSF55874">
    <property type="entry name" value="ATPase domain of HSP90 chaperone/DNA topoisomerase II/histidine kinase"/>
    <property type="match status" value="1"/>
</dbReference>
<dbReference type="GO" id="GO:0000155">
    <property type="term" value="F:phosphorelay sensor kinase activity"/>
    <property type="evidence" value="ECO:0007669"/>
    <property type="project" value="InterPro"/>
</dbReference>
<dbReference type="SMART" id="SM00387">
    <property type="entry name" value="HATPase_c"/>
    <property type="match status" value="1"/>
</dbReference>
<dbReference type="GO" id="GO:0005524">
    <property type="term" value="F:ATP binding"/>
    <property type="evidence" value="ECO:0007669"/>
    <property type="project" value="UniProtKB-KW"/>
</dbReference>
<organism evidence="11 12">
    <name type="scientific">Rhodopseudomonas pentothenatexigens</name>
    <dbReference type="NCBI Taxonomy" id="999699"/>
    <lineage>
        <taxon>Bacteria</taxon>
        <taxon>Pseudomonadati</taxon>
        <taxon>Pseudomonadota</taxon>
        <taxon>Alphaproteobacteria</taxon>
        <taxon>Hyphomicrobiales</taxon>
        <taxon>Nitrobacteraceae</taxon>
        <taxon>Rhodopseudomonas</taxon>
    </lineage>
</organism>
<accession>A0A336JUC9</accession>
<dbReference type="InterPro" id="IPR005467">
    <property type="entry name" value="His_kinase_dom"/>
</dbReference>
<dbReference type="Gene3D" id="3.30.450.20">
    <property type="entry name" value="PAS domain"/>
    <property type="match status" value="1"/>
</dbReference>
<dbReference type="Gene3D" id="1.10.287.130">
    <property type="match status" value="1"/>
</dbReference>
<evidence type="ECO:0000313" key="13">
    <source>
        <dbReference type="Proteomes" id="UP000256343"/>
    </source>
</evidence>
<evidence type="ECO:0000256" key="3">
    <source>
        <dbReference type="ARBA" id="ARBA00022553"/>
    </source>
</evidence>
<proteinExistence type="predicted"/>
<dbReference type="CDD" id="cd00082">
    <property type="entry name" value="HisKA"/>
    <property type="match status" value="1"/>
</dbReference>
<feature type="domain" description="Histidine kinase" evidence="9">
    <location>
        <begin position="227"/>
        <end position="444"/>
    </location>
</feature>
<keyword evidence="13" id="KW-1185">Reference proteome</keyword>
<dbReference type="PANTHER" id="PTHR43065">
    <property type="entry name" value="SENSOR HISTIDINE KINASE"/>
    <property type="match status" value="1"/>
</dbReference>
<evidence type="ECO:0000313" key="10">
    <source>
        <dbReference type="EMBL" id="RED33178.1"/>
    </source>
</evidence>
<dbReference type="SUPFAM" id="SSF55785">
    <property type="entry name" value="PYP-like sensor domain (PAS domain)"/>
    <property type="match status" value="1"/>
</dbReference>